<keyword evidence="3" id="KW-1185">Reference proteome</keyword>
<feature type="transmembrane region" description="Helical" evidence="1">
    <location>
        <begin position="188"/>
        <end position="210"/>
    </location>
</feature>
<keyword evidence="1" id="KW-1133">Transmembrane helix</keyword>
<comment type="caution">
    <text evidence="2">The sequence shown here is derived from an EMBL/GenBank/DDBJ whole genome shotgun (WGS) entry which is preliminary data.</text>
</comment>
<reference evidence="3" key="1">
    <citation type="journal article" date="2019" name="Int. J. Syst. Evol. Microbiol.">
        <title>The Global Catalogue of Microorganisms (GCM) 10K type strain sequencing project: providing services to taxonomists for standard genome sequencing and annotation.</title>
        <authorList>
            <consortium name="The Broad Institute Genomics Platform"/>
            <consortium name="The Broad Institute Genome Sequencing Center for Infectious Disease"/>
            <person name="Wu L."/>
            <person name="Ma J."/>
        </authorList>
    </citation>
    <scope>NUCLEOTIDE SEQUENCE [LARGE SCALE GENOMIC DNA]</scope>
    <source>
        <strain evidence="3">JCM 15421</strain>
    </source>
</reference>
<evidence type="ECO:0000313" key="3">
    <source>
        <dbReference type="Proteomes" id="UP001501523"/>
    </source>
</evidence>
<accession>A0ABP3TJQ6</accession>
<protein>
    <submittedName>
        <fullName evidence="2">DUF2306 domain-containing protein</fullName>
    </submittedName>
</protein>
<dbReference type="RefSeq" id="WP_379988892.1">
    <property type="nucleotide sequence ID" value="NZ_JBHSMO010000005.1"/>
</dbReference>
<dbReference type="Proteomes" id="UP001501523">
    <property type="component" value="Unassembled WGS sequence"/>
</dbReference>
<keyword evidence="1" id="KW-0812">Transmembrane</keyword>
<proteinExistence type="predicted"/>
<dbReference type="EMBL" id="BAAAEU010000004">
    <property type="protein sequence ID" value="GAA0709401.1"/>
    <property type="molecule type" value="Genomic_DNA"/>
</dbReference>
<dbReference type="Pfam" id="PF10067">
    <property type="entry name" value="DUF2306"/>
    <property type="match status" value="1"/>
</dbReference>
<evidence type="ECO:0000313" key="2">
    <source>
        <dbReference type="EMBL" id="GAA0709401.1"/>
    </source>
</evidence>
<feature type="transmembrane region" description="Helical" evidence="1">
    <location>
        <begin position="258"/>
        <end position="284"/>
    </location>
</feature>
<name>A0ABP3TJQ6_9GAMM</name>
<feature type="transmembrane region" description="Helical" evidence="1">
    <location>
        <begin position="155"/>
        <end position="176"/>
    </location>
</feature>
<feature type="transmembrane region" description="Helical" evidence="1">
    <location>
        <begin position="83"/>
        <end position="105"/>
    </location>
</feature>
<sequence length="288" mass="31164">MPDLATGALLDQSPPKAKSFISGTQADGRRSLRVAAISWFAVAATGQLLFVVYLLLLYGRAALRGDWAALNKVMPHGYVPGDVPGNLTIALHILLAVIITLGGLIQLVPQIRLRAPAFHRWNGRVYMTCVAATCVAGLYMVWVRGGGPGDLSQNLGITFDAVLILLCAGMALRHALARQIAVHRQWALRLFMAANGVWFFRVGLMFWILLNHGPVGFDPKTFTGPFLTFLSFADILLPLAVLELYLRAKERGRTPQRIAVAATLGVLTVAMATGIFGAVVGLWLPNVQ</sequence>
<feature type="transmembrane region" description="Helical" evidence="1">
    <location>
        <begin position="222"/>
        <end position="246"/>
    </location>
</feature>
<feature type="transmembrane region" description="Helical" evidence="1">
    <location>
        <begin position="39"/>
        <end position="63"/>
    </location>
</feature>
<keyword evidence="1" id="KW-0472">Membrane</keyword>
<gene>
    <name evidence="2" type="ORF">GCM10009105_09830</name>
</gene>
<dbReference type="InterPro" id="IPR018750">
    <property type="entry name" value="DUF2306_membrane"/>
</dbReference>
<evidence type="ECO:0000256" key="1">
    <source>
        <dbReference type="SAM" id="Phobius"/>
    </source>
</evidence>
<organism evidence="2 3">
    <name type="scientific">Dokdonella soli</name>
    <dbReference type="NCBI Taxonomy" id="529810"/>
    <lineage>
        <taxon>Bacteria</taxon>
        <taxon>Pseudomonadati</taxon>
        <taxon>Pseudomonadota</taxon>
        <taxon>Gammaproteobacteria</taxon>
        <taxon>Lysobacterales</taxon>
        <taxon>Rhodanobacteraceae</taxon>
        <taxon>Dokdonella</taxon>
    </lineage>
</organism>
<feature type="transmembrane region" description="Helical" evidence="1">
    <location>
        <begin position="125"/>
        <end position="143"/>
    </location>
</feature>